<accession>A0ABP0UGR9</accession>
<organism evidence="6 7">
    <name type="scientific">Sphagnum troendelagicum</name>
    <dbReference type="NCBI Taxonomy" id="128251"/>
    <lineage>
        <taxon>Eukaryota</taxon>
        <taxon>Viridiplantae</taxon>
        <taxon>Streptophyta</taxon>
        <taxon>Embryophyta</taxon>
        <taxon>Bryophyta</taxon>
        <taxon>Sphagnophytina</taxon>
        <taxon>Sphagnopsida</taxon>
        <taxon>Sphagnales</taxon>
        <taxon>Sphagnaceae</taxon>
        <taxon>Sphagnum</taxon>
    </lineage>
</organism>
<comment type="function">
    <text evidence="4">Component of the exocyst complex.</text>
</comment>
<evidence type="ECO:0000256" key="2">
    <source>
        <dbReference type="ARBA" id="ARBA00022448"/>
    </source>
</evidence>
<dbReference type="Gene3D" id="1.20.1280.170">
    <property type="entry name" value="Exocyst complex component Exo70"/>
    <property type="match status" value="1"/>
</dbReference>
<gene>
    <name evidence="6" type="ORF">CSSPTR1EN2_LOCUS15680</name>
</gene>
<keyword evidence="7" id="KW-1185">Reference proteome</keyword>
<dbReference type="SUPFAM" id="SSF74788">
    <property type="entry name" value="Cullin repeat-like"/>
    <property type="match status" value="1"/>
</dbReference>
<sequence length="644" mass="72656">MRATTGEIDSVVARAQFMRESLGKSQAITDSMIAILGSFDNRLSTLETAIRPTQVRTHAFRKAHENIDSILKAAESVLTQFEVSRQVENKVLEGPKNDFGGFLTAVDQLHTNVEYLTMNRSFKASDGALNHARELLAKGMTRLEEEFRVLLTQHSKPVDPARLIEALPTPGKNPDTPLTVDAAGSEEVKLLTNAPHNDKDSNPPVIPVLIPPRILPQLKEMAQRLVAAGHHQQCLKIYRDVRAPTLEQSLRKLGVEKLSKEDLQKMQWEALEGKITNWIQYMRIAVKLLFAGEQKLCDEIWSQLDPYREKCFADVTDTSVHMLLSFGEAIAKSKKSPEKLFVLLDMYETLHDLQPEIENVFSGEPATGMREAAAGLIKRLAQTAKDTFGDFEDAVEKDATKTPVLDGTVHPLTSYVINYVKFLFDYQSTLSQLFGDGELAEKSHLAAATMRIMSVLQTNLDGKSKLYKDPALTQLFLMNNIHYMVKSVRRSEAKDMLGDDWVQRQRRIVQQHATGYRRAAWTKVLSYITSSGSMSSSSGVGSGDSGGISKTQIKERFKNFTLTFEDLCQRQSQWTIPDNELREAVRLQIEEVLLPAYRSFLKRYSSAIENGKIPNKYVKYTAEDLERMIGELFEGKSRSEQRRY</sequence>
<keyword evidence="4" id="KW-0653">Protein transport</keyword>
<dbReference type="Pfam" id="PF20669">
    <property type="entry name" value="Exo70_N"/>
    <property type="match status" value="1"/>
</dbReference>
<comment type="similarity">
    <text evidence="1 4">Belongs to the EXO70 family.</text>
</comment>
<keyword evidence="2 4" id="KW-0813">Transport</keyword>
<dbReference type="Proteomes" id="UP001497512">
    <property type="component" value="Chromosome 3"/>
</dbReference>
<name>A0ABP0UGR9_9BRYO</name>
<protein>
    <recommendedName>
        <fullName evidence="4">Exocyst subunit Exo70 family protein</fullName>
    </recommendedName>
</protein>
<dbReference type="PANTHER" id="PTHR12542:SF41">
    <property type="entry name" value="EXOCYST COMPLEX COMPONENT 7"/>
    <property type="match status" value="1"/>
</dbReference>
<dbReference type="InterPro" id="IPR016159">
    <property type="entry name" value="Cullin_repeat-like_dom_sf"/>
</dbReference>
<dbReference type="InterPro" id="IPR004140">
    <property type="entry name" value="Exo70"/>
</dbReference>
<evidence type="ECO:0000256" key="4">
    <source>
        <dbReference type="RuleBase" id="RU365026"/>
    </source>
</evidence>
<dbReference type="PANTHER" id="PTHR12542">
    <property type="entry name" value="EXOCYST COMPLEX PROTEIN EXO70"/>
    <property type="match status" value="1"/>
</dbReference>
<proteinExistence type="inferred from homology"/>
<feature type="domain" description="Exocyst complex subunit Exo70 C-terminal" evidence="5">
    <location>
        <begin position="276"/>
        <end position="630"/>
    </location>
</feature>
<evidence type="ECO:0000256" key="1">
    <source>
        <dbReference type="ARBA" id="ARBA00006756"/>
    </source>
</evidence>
<reference evidence="6" key="1">
    <citation type="submission" date="2024-02" db="EMBL/GenBank/DDBJ databases">
        <authorList>
            <consortium name="ELIXIR-Norway"/>
            <consortium name="Elixir Norway"/>
        </authorList>
    </citation>
    <scope>NUCLEOTIDE SEQUENCE</scope>
</reference>
<evidence type="ECO:0000259" key="5">
    <source>
        <dbReference type="Pfam" id="PF03081"/>
    </source>
</evidence>
<evidence type="ECO:0000313" key="7">
    <source>
        <dbReference type="Proteomes" id="UP001497512"/>
    </source>
</evidence>
<keyword evidence="3 4" id="KW-0268">Exocytosis</keyword>
<dbReference type="EMBL" id="OZ019895">
    <property type="protein sequence ID" value="CAK9220886.1"/>
    <property type="molecule type" value="Genomic_DNA"/>
</dbReference>
<evidence type="ECO:0000313" key="6">
    <source>
        <dbReference type="EMBL" id="CAK9220886.1"/>
    </source>
</evidence>
<evidence type="ECO:0000256" key="3">
    <source>
        <dbReference type="ARBA" id="ARBA00022483"/>
    </source>
</evidence>
<dbReference type="InterPro" id="IPR046364">
    <property type="entry name" value="Exo70_C"/>
</dbReference>
<dbReference type="Pfam" id="PF03081">
    <property type="entry name" value="Exo70_C"/>
    <property type="match status" value="1"/>
</dbReference>